<evidence type="ECO:0000313" key="3">
    <source>
        <dbReference type="Proteomes" id="UP000256297"/>
    </source>
</evidence>
<feature type="region of interest" description="Disordered" evidence="1">
    <location>
        <begin position="74"/>
        <end position="96"/>
    </location>
</feature>
<protein>
    <submittedName>
        <fullName evidence="2">Uncharacterized protein</fullName>
    </submittedName>
</protein>
<feature type="compositionally biased region" description="Basic and acidic residues" evidence="1">
    <location>
        <begin position="19"/>
        <end position="38"/>
    </location>
</feature>
<feature type="region of interest" description="Disordered" evidence="1">
    <location>
        <begin position="19"/>
        <end position="45"/>
    </location>
</feature>
<name>A0A976A3U3_9BURK</name>
<dbReference type="EMBL" id="OFSP01000031">
    <property type="protein sequence ID" value="SOY58465.1"/>
    <property type="molecule type" value="Genomic_DNA"/>
</dbReference>
<dbReference type="Proteomes" id="UP000256297">
    <property type="component" value="Chromosome CBM2589_a"/>
</dbReference>
<comment type="caution">
    <text evidence="2">The sequence shown here is derived from an EMBL/GenBank/DDBJ whole genome shotgun (WGS) entry which is preliminary data.</text>
</comment>
<feature type="compositionally biased region" description="Pro residues" evidence="1">
    <location>
        <begin position="74"/>
        <end position="86"/>
    </location>
</feature>
<evidence type="ECO:0000256" key="1">
    <source>
        <dbReference type="SAM" id="MobiDB-lite"/>
    </source>
</evidence>
<proteinExistence type="predicted"/>
<evidence type="ECO:0000313" key="2">
    <source>
        <dbReference type="EMBL" id="SOY58465.1"/>
    </source>
</evidence>
<gene>
    <name evidence="2" type="ORF">CBM2589_A10112</name>
</gene>
<sequence length="96" mass="10736">MPLCFNGLGVNFHDAERSFAERNPEQQAERQKSHDVKRSFSQRAEAAPRACSLDGFVTFPLKTPGPPAVNLMRPPYPKQHPIPPPFRANGNTPTLR</sequence>
<accession>A0A976A3U3</accession>
<organism evidence="2 3">
    <name type="scientific">Cupriavidus taiwanensis</name>
    <dbReference type="NCBI Taxonomy" id="164546"/>
    <lineage>
        <taxon>Bacteria</taxon>
        <taxon>Pseudomonadati</taxon>
        <taxon>Pseudomonadota</taxon>
        <taxon>Betaproteobacteria</taxon>
        <taxon>Burkholderiales</taxon>
        <taxon>Burkholderiaceae</taxon>
        <taxon>Cupriavidus</taxon>
    </lineage>
</organism>
<dbReference type="AlphaFoldDB" id="A0A976A3U3"/>
<reference evidence="2 3" key="1">
    <citation type="submission" date="2018-01" db="EMBL/GenBank/DDBJ databases">
        <authorList>
            <person name="Clerissi C."/>
        </authorList>
    </citation>
    <scope>NUCLEOTIDE SEQUENCE [LARGE SCALE GENOMIC DNA]</scope>
    <source>
        <strain evidence="2">Cupriavidus taiwanensis STM 3521</strain>
    </source>
</reference>